<reference evidence="3 4" key="1">
    <citation type="submission" date="2011-10" db="EMBL/GenBank/DDBJ databases">
        <title>The Noncontiguous Finished genome of Thermanaerovibrio velox DSM 12556.</title>
        <authorList>
            <consortium name="US DOE Joint Genome Institute (JGI-PGF)"/>
            <person name="Lucas S."/>
            <person name="Copeland A."/>
            <person name="Lapidus A."/>
            <person name="Glavina del Rio T."/>
            <person name="Dalin E."/>
            <person name="Tice H."/>
            <person name="Bruce D."/>
            <person name="Goodwin L."/>
            <person name="Pitluck S."/>
            <person name="Peters L."/>
            <person name="Mikhailova N."/>
            <person name="Teshima H."/>
            <person name="Kyrpides N."/>
            <person name="Mavromatis K."/>
            <person name="Ivanova N."/>
            <person name="Markowitz V."/>
            <person name="Cheng J.-F."/>
            <person name="Hugenholtz P."/>
            <person name="Woyke T."/>
            <person name="Wu D."/>
            <person name="Spring S."/>
            <person name="Brambilla E.-M."/>
            <person name="Klenk H.-P."/>
            <person name="Eisen J.A."/>
        </authorList>
    </citation>
    <scope>NUCLEOTIDE SEQUENCE [LARGE SCALE GENOMIC DNA]</scope>
    <source>
        <strain evidence="3 4">DSM 12556</strain>
    </source>
</reference>
<dbReference type="PANTHER" id="PTHR42930">
    <property type="entry name" value="PHOSPHATE-SPECIFIC TRANSPORT SYSTEM ACCESSORY PROTEIN PHOU"/>
    <property type="match status" value="1"/>
</dbReference>
<feature type="domain" description="PhoU" evidence="2">
    <location>
        <begin position="30"/>
        <end position="113"/>
    </location>
</feature>
<dbReference type="GO" id="GO:0005737">
    <property type="term" value="C:cytoplasm"/>
    <property type="evidence" value="ECO:0007669"/>
    <property type="project" value="UniProtKB-SubCell"/>
</dbReference>
<dbReference type="EMBL" id="CM001377">
    <property type="protein sequence ID" value="EHM10472.1"/>
    <property type="molecule type" value="Genomic_DNA"/>
</dbReference>
<comment type="similarity">
    <text evidence="1">Belongs to the PhoU family.</text>
</comment>
<dbReference type="STRING" id="926567.TheveDRAFT_1353"/>
<dbReference type="SUPFAM" id="SSF109755">
    <property type="entry name" value="PhoU-like"/>
    <property type="match status" value="1"/>
</dbReference>
<dbReference type="RefSeq" id="WP_006583966.1">
    <property type="nucleotide sequence ID" value="NZ_CM001377.1"/>
</dbReference>
<dbReference type="PIRSF" id="PIRSF003107">
    <property type="entry name" value="PhoU"/>
    <property type="match status" value="1"/>
</dbReference>
<dbReference type="InterPro" id="IPR028366">
    <property type="entry name" value="PhoU"/>
</dbReference>
<evidence type="ECO:0000259" key="2">
    <source>
        <dbReference type="Pfam" id="PF01895"/>
    </source>
</evidence>
<evidence type="ECO:0000313" key="4">
    <source>
        <dbReference type="Proteomes" id="UP000005730"/>
    </source>
</evidence>
<dbReference type="eggNOG" id="COG0704">
    <property type="taxonomic scope" value="Bacteria"/>
</dbReference>
<comment type="function">
    <text evidence="1">Plays a role in the regulation of phosphate uptake.</text>
</comment>
<keyword evidence="1" id="KW-0592">Phosphate transport</keyword>
<organism evidence="3 4">
    <name type="scientific">Thermanaerovibrio velox DSM 12556</name>
    <dbReference type="NCBI Taxonomy" id="926567"/>
    <lineage>
        <taxon>Bacteria</taxon>
        <taxon>Thermotogati</taxon>
        <taxon>Synergistota</taxon>
        <taxon>Synergistia</taxon>
        <taxon>Synergistales</taxon>
        <taxon>Synergistaceae</taxon>
        <taxon>Thermanaerovibrio</taxon>
    </lineage>
</organism>
<gene>
    <name evidence="3" type="ORF">TheveDRAFT_1353</name>
</gene>
<dbReference type="AlphaFoldDB" id="H0UNQ7"/>
<evidence type="ECO:0000313" key="3">
    <source>
        <dbReference type="EMBL" id="EHM10472.1"/>
    </source>
</evidence>
<dbReference type="Proteomes" id="UP000005730">
    <property type="component" value="Chromosome"/>
</dbReference>
<dbReference type="GO" id="GO:0030643">
    <property type="term" value="P:intracellular phosphate ion homeostasis"/>
    <property type="evidence" value="ECO:0007669"/>
    <property type="project" value="InterPro"/>
</dbReference>
<dbReference type="PANTHER" id="PTHR42930:SF3">
    <property type="entry name" value="PHOSPHATE-SPECIFIC TRANSPORT SYSTEM ACCESSORY PROTEIN PHOU"/>
    <property type="match status" value="1"/>
</dbReference>
<keyword evidence="1" id="KW-0963">Cytoplasm</keyword>
<feature type="domain" description="PhoU" evidence="2">
    <location>
        <begin position="131"/>
        <end position="217"/>
    </location>
</feature>
<evidence type="ECO:0000256" key="1">
    <source>
        <dbReference type="PIRNR" id="PIRNR003107"/>
    </source>
</evidence>
<dbReference type="Pfam" id="PF01895">
    <property type="entry name" value="PhoU"/>
    <property type="match status" value="2"/>
</dbReference>
<dbReference type="NCBIfam" id="TIGR02135">
    <property type="entry name" value="phoU_full"/>
    <property type="match status" value="1"/>
</dbReference>
<keyword evidence="1" id="KW-0813">Transport</keyword>
<dbReference type="InterPro" id="IPR038078">
    <property type="entry name" value="PhoU-like_sf"/>
</dbReference>
<dbReference type="InterPro" id="IPR026022">
    <property type="entry name" value="PhoU_dom"/>
</dbReference>
<dbReference type="GO" id="GO:0045936">
    <property type="term" value="P:negative regulation of phosphate metabolic process"/>
    <property type="evidence" value="ECO:0007669"/>
    <property type="project" value="InterPro"/>
</dbReference>
<protein>
    <recommendedName>
        <fullName evidence="1">Phosphate-specific transport system accessory protein PhoU</fullName>
    </recommendedName>
</protein>
<sequence>MALRFFGSPSKGDEGGFDQADRDHLMGLLVSMGALVRDNLEGVLNTFITSGASVAIPDDMPVDSMEVQVESECLRLIALRQPLREDLRFCFAVLRIAKDLERIGDEAQNVGEELSPFGSFKMPEEWEELPAMFSKCMEMLDEAMDCMVRLDPDLALSVFHKDDQVDLLWSRMRERAVGVFSGSCEVGRERAVKVLALLAVGRHLERIGDHCANVAELAYFVITGRRLRGESIP</sequence>
<comment type="subcellular location">
    <subcellularLocation>
        <location evidence="1">Cytoplasm</location>
    </subcellularLocation>
</comment>
<proteinExistence type="inferred from homology"/>
<dbReference type="Gene3D" id="1.20.58.220">
    <property type="entry name" value="Phosphate transport system protein phou homolog 2, domain 2"/>
    <property type="match status" value="1"/>
</dbReference>
<dbReference type="GO" id="GO:0006817">
    <property type="term" value="P:phosphate ion transport"/>
    <property type="evidence" value="ECO:0007669"/>
    <property type="project" value="UniProtKB-KW"/>
</dbReference>
<keyword evidence="4" id="KW-1185">Reference proteome</keyword>
<dbReference type="HOGENOM" id="CLU_078518_3_0_0"/>
<accession>H0UNQ7</accession>
<comment type="subunit">
    <text evidence="1">Homodimer.</text>
</comment>
<name>H0UNQ7_9BACT</name>